<organism evidence="7 8">
    <name type="scientific">Pedobacter insulae</name>
    <dbReference type="NCBI Taxonomy" id="414048"/>
    <lineage>
        <taxon>Bacteria</taxon>
        <taxon>Pseudomonadati</taxon>
        <taxon>Bacteroidota</taxon>
        <taxon>Sphingobacteriia</taxon>
        <taxon>Sphingobacteriales</taxon>
        <taxon>Sphingobacteriaceae</taxon>
        <taxon>Pedobacter</taxon>
    </lineage>
</organism>
<dbReference type="InterPro" id="IPR000719">
    <property type="entry name" value="Prot_kinase_dom"/>
</dbReference>
<feature type="transmembrane region" description="Helical" evidence="5">
    <location>
        <begin position="334"/>
        <end position="353"/>
    </location>
</feature>
<dbReference type="EMBL" id="FOPP01000004">
    <property type="protein sequence ID" value="SFH05779.1"/>
    <property type="molecule type" value="Genomic_DNA"/>
</dbReference>
<keyword evidence="1" id="KW-0808">Transferase</keyword>
<evidence type="ECO:0000256" key="3">
    <source>
        <dbReference type="ARBA" id="ARBA00022777"/>
    </source>
</evidence>
<dbReference type="PANTHER" id="PTHR43289">
    <property type="entry name" value="MITOGEN-ACTIVATED PROTEIN KINASE KINASE KINASE 20-RELATED"/>
    <property type="match status" value="1"/>
</dbReference>
<dbReference type="RefSeq" id="WP_090993274.1">
    <property type="nucleotide sequence ID" value="NZ_FOPP01000004.1"/>
</dbReference>
<keyword evidence="4" id="KW-0067">ATP-binding</keyword>
<accession>A0A1I2WYS4</accession>
<name>A0A1I2WYS4_9SPHI</name>
<dbReference type="Proteomes" id="UP000199666">
    <property type="component" value="Unassembled WGS sequence"/>
</dbReference>
<dbReference type="GO" id="GO:0005524">
    <property type="term" value="F:ATP binding"/>
    <property type="evidence" value="ECO:0007669"/>
    <property type="project" value="UniProtKB-KW"/>
</dbReference>
<evidence type="ECO:0000313" key="8">
    <source>
        <dbReference type="Proteomes" id="UP000199666"/>
    </source>
</evidence>
<keyword evidence="3 7" id="KW-0418">Kinase</keyword>
<reference evidence="7 8" key="1">
    <citation type="submission" date="2016-10" db="EMBL/GenBank/DDBJ databases">
        <authorList>
            <person name="de Groot N.N."/>
        </authorList>
    </citation>
    <scope>NUCLEOTIDE SEQUENCE [LARGE SCALE GENOMIC DNA]</scope>
    <source>
        <strain evidence="7 8">DSM 18684</strain>
    </source>
</reference>
<dbReference type="GO" id="GO:0004674">
    <property type="term" value="F:protein serine/threonine kinase activity"/>
    <property type="evidence" value="ECO:0007669"/>
    <property type="project" value="TreeGrafter"/>
</dbReference>
<dbReference type="PANTHER" id="PTHR43289:SF6">
    <property type="entry name" value="SERINE_THREONINE-PROTEIN KINASE NEKL-3"/>
    <property type="match status" value="1"/>
</dbReference>
<feature type="domain" description="Protein kinase" evidence="6">
    <location>
        <begin position="11"/>
        <end position="298"/>
    </location>
</feature>
<dbReference type="SMART" id="SM00220">
    <property type="entry name" value="S_TKc"/>
    <property type="match status" value="1"/>
</dbReference>
<dbReference type="STRING" id="414048.SAMN04489864_104345"/>
<sequence length="432" mass="48057">MSKVFTIAEGLENLGALRTGGQGSVYKGKRIGTIYSAIKLIPTPIHTEDNSDKNYVNFINEVTKLQKVNENPSPNVVKILSWGITDSGSFPYIEMEFIEGPELSGLLEPPHPKAFSVKELVRVADQLAGAIAHCHRVGVKHGDIKSNNVKYNIHTGNFVLLDFGLAIMSEEQRRTSIRHAGAIEFMAPEQHEGKMLLQSDIYSFGIILYELLAGQVPFPLTDNGDTSRNRVMVNHLEGKIPDPMQLRKQNLVSSLSGKEDVWREMQVPSWLLAVLDKCLKKDPSERYANGMELLEAITSGMLITSHENPLPGNIPAPLPIANKTGTVQITRGTLTAWVAIICLLVALLTYAALDKNERVVYYATTPDVKPFAAPYVTPSDEYLKQLKRAEEIRIWTQQQKVLNAQRAAAAAEKSKTEEVQKKKKRKKFLGIF</sequence>
<proteinExistence type="predicted"/>
<dbReference type="PROSITE" id="PS50011">
    <property type="entry name" value="PROTEIN_KINASE_DOM"/>
    <property type="match status" value="1"/>
</dbReference>
<dbReference type="SUPFAM" id="SSF56112">
    <property type="entry name" value="Protein kinase-like (PK-like)"/>
    <property type="match status" value="1"/>
</dbReference>
<protein>
    <submittedName>
        <fullName evidence="7">Protein kinase domain-containing protein</fullName>
    </submittedName>
</protein>
<dbReference type="Gene3D" id="1.10.510.10">
    <property type="entry name" value="Transferase(Phosphotransferase) domain 1"/>
    <property type="match status" value="1"/>
</dbReference>
<dbReference type="CDD" id="cd14014">
    <property type="entry name" value="STKc_PknB_like"/>
    <property type="match status" value="1"/>
</dbReference>
<keyword evidence="2" id="KW-0547">Nucleotide-binding</keyword>
<dbReference type="OrthoDB" id="9813021at2"/>
<evidence type="ECO:0000256" key="5">
    <source>
        <dbReference type="SAM" id="Phobius"/>
    </source>
</evidence>
<dbReference type="Pfam" id="PF00069">
    <property type="entry name" value="Pkinase"/>
    <property type="match status" value="1"/>
</dbReference>
<evidence type="ECO:0000256" key="4">
    <source>
        <dbReference type="ARBA" id="ARBA00022840"/>
    </source>
</evidence>
<evidence type="ECO:0000313" key="7">
    <source>
        <dbReference type="EMBL" id="SFH05779.1"/>
    </source>
</evidence>
<dbReference type="InterPro" id="IPR011009">
    <property type="entry name" value="Kinase-like_dom_sf"/>
</dbReference>
<keyword evidence="5" id="KW-0812">Transmembrane</keyword>
<keyword evidence="8" id="KW-1185">Reference proteome</keyword>
<evidence type="ECO:0000259" key="6">
    <source>
        <dbReference type="PROSITE" id="PS50011"/>
    </source>
</evidence>
<keyword evidence="5" id="KW-1133">Transmembrane helix</keyword>
<keyword evidence="5" id="KW-0472">Membrane</keyword>
<evidence type="ECO:0000256" key="1">
    <source>
        <dbReference type="ARBA" id="ARBA00022679"/>
    </source>
</evidence>
<gene>
    <name evidence="7" type="ORF">SAMN04489864_104345</name>
</gene>
<evidence type="ECO:0000256" key="2">
    <source>
        <dbReference type="ARBA" id="ARBA00022741"/>
    </source>
</evidence>
<dbReference type="AlphaFoldDB" id="A0A1I2WYS4"/>